<reference evidence="2 3" key="1">
    <citation type="submission" date="2018-11" db="EMBL/GenBank/DDBJ databases">
        <authorList>
            <consortium name="Pathogen Informatics"/>
        </authorList>
    </citation>
    <scope>NUCLEOTIDE SEQUENCE [LARGE SCALE GENOMIC DNA]</scope>
</reference>
<keyword evidence="1" id="KW-0812">Transmembrane</keyword>
<gene>
    <name evidence="2" type="ORF">WBA_LOCUS4072</name>
</gene>
<evidence type="ECO:0000313" key="3">
    <source>
        <dbReference type="Proteomes" id="UP000270924"/>
    </source>
</evidence>
<proteinExistence type="predicted"/>
<dbReference type="Proteomes" id="UP000270924">
    <property type="component" value="Unassembled WGS sequence"/>
</dbReference>
<dbReference type="AlphaFoldDB" id="A0A3P7DUP3"/>
<dbReference type="Gene3D" id="2.60.40.3330">
    <property type="match status" value="1"/>
</dbReference>
<keyword evidence="3" id="KW-1185">Reference proteome</keyword>
<dbReference type="InterPro" id="IPR038479">
    <property type="entry name" value="Transthyretin-like_sf"/>
</dbReference>
<dbReference type="EMBL" id="UYWW01001563">
    <property type="protein sequence ID" value="VDM10686.1"/>
    <property type="molecule type" value="Genomic_DNA"/>
</dbReference>
<keyword evidence="1" id="KW-0472">Membrane</keyword>
<protein>
    <submittedName>
        <fullName evidence="2">Uncharacterized protein</fullName>
    </submittedName>
</protein>
<feature type="transmembrane region" description="Helical" evidence="1">
    <location>
        <begin position="43"/>
        <end position="61"/>
    </location>
</feature>
<evidence type="ECO:0000313" key="2">
    <source>
        <dbReference type="EMBL" id="VDM10686.1"/>
    </source>
</evidence>
<dbReference type="OrthoDB" id="5810533at2759"/>
<accession>A0A3P7DUP3</accession>
<keyword evidence="1" id="KW-1133">Transmembrane helix</keyword>
<evidence type="ECO:0000256" key="1">
    <source>
        <dbReference type="SAM" id="Phobius"/>
    </source>
</evidence>
<dbReference type="InParanoid" id="A0A3P7DUP3"/>
<name>A0A3P7DUP3_WUCBA</name>
<sequence length="356" mass="41569">MTQFLVSLFLNFGLQIIVPVIISQVYNSFNDNIVGDGINMTCHPYVLLFPVFISAIVGKLATDDVPRSKIKVPVPVNISGVMFCNRVSAYAVLINIVEEVPYETEEGKKYGKLRISDYKLSDRDGYFEIVGRRYIITDLLLLNITHHCLPNSKRKKYRNCFTNIMYRIRSDLKNMRYNVGEIYLDRLELQNDVQCREWPYEYPQFQLKMFSFNFDKLKVLYVIFVHYIYLNLTYLSRILVSFELKIKLGNSIKNETFYLLPSVISDYLFRCMYKVQHSPLFHHICNEKVILLTLPKDNQITPFTYYCNDPTTNTVLHQTLLNEGRLSKIHKIKQDGTPLSAIVVDNSAKIVQWFNG</sequence>
<organism evidence="2 3">
    <name type="scientific">Wuchereria bancrofti</name>
    <dbReference type="NCBI Taxonomy" id="6293"/>
    <lineage>
        <taxon>Eukaryota</taxon>
        <taxon>Metazoa</taxon>
        <taxon>Ecdysozoa</taxon>
        <taxon>Nematoda</taxon>
        <taxon>Chromadorea</taxon>
        <taxon>Rhabditida</taxon>
        <taxon>Spirurina</taxon>
        <taxon>Spiruromorpha</taxon>
        <taxon>Filarioidea</taxon>
        <taxon>Onchocercidae</taxon>
        <taxon>Wuchereria</taxon>
    </lineage>
</organism>
<feature type="transmembrane region" description="Helical" evidence="1">
    <location>
        <begin position="219"/>
        <end position="240"/>
    </location>
</feature>